<feature type="region of interest" description="Disordered" evidence="1">
    <location>
        <begin position="155"/>
        <end position="210"/>
    </location>
</feature>
<feature type="compositionally biased region" description="Acidic residues" evidence="1">
    <location>
        <begin position="1808"/>
        <end position="1818"/>
    </location>
</feature>
<dbReference type="InterPro" id="IPR011009">
    <property type="entry name" value="Kinase-like_dom_sf"/>
</dbReference>
<feature type="region of interest" description="Disordered" evidence="1">
    <location>
        <begin position="1055"/>
        <end position="1082"/>
    </location>
</feature>
<feature type="compositionally biased region" description="Polar residues" evidence="1">
    <location>
        <begin position="2084"/>
        <end position="2094"/>
    </location>
</feature>
<dbReference type="GO" id="GO:0004672">
    <property type="term" value="F:protein kinase activity"/>
    <property type="evidence" value="ECO:0007669"/>
    <property type="project" value="InterPro"/>
</dbReference>
<dbReference type="PROSITE" id="PS50011">
    <property type="entry name" value="PROTEIN_KINASE_DOM"/>
    <property type="match status" value="1"/>
</dbReference>
<evidence type="ECO:0000259" key="3">
    <source>
        <dbReference type="PROSITE" id="PS50086"/>
    </source>
</evidence>
<feature type="compositionally biased region" description="Basic and acidic residues" evidence="1">
    <location>
        <begin position="911"/>
        <end position="952"/>
    </location>
</feature>
<accession>A0A2A9MNZ0</accession>
<dbReference type="SMART" id="SM00164">
    <property type="entry name" value="TBC"/>
    <property type="match status" value="1"/>
</dbReference>
<dbReference type="PANTHER" id="PTHR23148">
    <property type="entry name" value="SERINE/ARGININE REGULATED NUCLEAR MATRIX PROTEIN"/>
    <property type="match status" value="1"/>
</dbReference>
<dbReference type="PANTHER" id="PTHR23148:SF0">
    <property type="entry name" value="SERINE_ARGININE REPETITIVE MATRIX PROTEIN 1"/>
    <property type="match status" value="1"/>
</dbReference>
<feature type="domain" description="Protein kinase" evidence="2">
    <location>
        <begin position="185"/>
        <end position="469"/>
    </location>
</feature>
<dbReference type="InterPro" id="IPR035969">
    <property type="entry name" value="Rab-GAP_TBC_sf"/>
</dbReference>
<feature type="compositionally biased region" description="Basic residues" evidence="1">
    <location>
        <begin position="1055"/>
        <end position="1064"/>
    </location>
</feature>
<dbReference type="GeneID" id="40305410"/>
<feature type="region of interest" description="Disordered" evidence="1">
    <location>
        <begin position="272"/>
        <end position="294"/>
    </location>
</feature>
<feature type="region of interest" description="Disordered" evidence="1">
    <location>
        <begin position="110"/>
        <end position="138"/>
    </location>
</feature>
<feature type="domain" description="Rhodanese" evidence="4">
    <location>
        <begin position="2171"/>
        <end position="2215"/>
    </location>
</feature>
<feature type="region of interest" description="Disordered" evidence="1">
    <location>
        <begin position="733"/>
        <end position="765"/>
    </location>
</feature>
<feature type="compositionally biased region" description="Polar residues" evidence="1">
    <location>
        <begin position="2120"/>
        <end position="2130"/>
    </location>
</feature>
<feature type="compositionally biased region" description="Low complexity" evidence="1">
    <location>
        <begin position="1112"/>
        <end position="1158"/>
    </location>
</feature>
<feature type="compositionally biased region" description="Basic and acidic residues" evidence="1">
    <location>
        <begin position="1733"/>
        <end position="1750"/>
    </location>
</feature>
<dbReference type="SUPFAM" id="SSF47923">
    <property type="entry name" value="Ypt/Rab-GAP domain of gyp1p"/>
    <property type="match status" value="1"/>
</dbReference>
<feature type="compositionally biased region" description="Basic and acidic residues" evidence="1">
    <location>
        <begin position="440"/>
        <end position="463"/>
    </location>
</feature>
<feature type="region of interest" description="Disordered" evidence="1">
    <location>
        <begin position="2066"/>
        <end position="2135"/>
    </location>
</feature>
<gene>
    <name evidence="5" type="ORF">BESB_003470</name>
</gene>
<evidence type="ECO:0000256" key="1">
    <source>
        <dbReference type="SAM" id="MobiDB-lite"/>
    </source>
</evidence>
<dbReference type="GO" id="GO:0003723">
    <property type="term" value="F:RNA binding"/>
    <property type="evidence" value="ECO:0007669"/>
    <property type="project" value="TreeGrafter"/>
</dbReference>
<feature type="compositionally biased region" description="Basic and acidic residues" evidence="1">
    <location>
        <begin position="2095"/>
        <end position="2104"/>
    </location>
</feature>
<evidence type="ECO:0000259" key="2">
    <source>
        <dbReference type="PROSITE" id="PS50011"/>
    </source>
</evidence>
<dbReference type="PROSITE" id="PS50206">
    <property type="entry name" value="RHODANESE_3"/>
    <property type="match status" value="1"/>
</dbReference>
<evidence type="ECO:0000259" key="4">
    <source>
        <dbReference type="PROSITE" id="PS50206"/>
    </source>
</evidence>
<dbReference type="SUPFAM" id="SSF56112">
    <property type="entry name" value="Protein kinase-like (PK-like)"/>
    <property type="match status" value="1"/>
</dbReference>
<dbReference type="Proteomes" id="UP000224006">
    <property type="component" value="Chromosome I"/>
</dbReference>
<sequence>MATSSAFKSACEAVEDDVFSLSSAASEFLLGFQTFAVESQPFSTRSLFEACSRASGLQQHGSGPAEGSQGGIPLEALLPARIPQTETRGGGGDWRPKSCGDSCASLNGHGRALPRGAPAADAAAPPGGDSPQTRPPVAPASTAFFAEESSALPVEAAAPGGEEGAALGRRGPQRNDSAAADEDAHETANEKGRGFRINDRGPRTEGDSVRVEEAEAAYRQVVTRFQFLKQLRHPFLCSYTHILRKAERFFVVSEYWSLSLADLIHQREQALGARSPPSSASAASASPSPQRRSAASNSASSAARWLASAALLPEAFLRRMAAQILSALAFLNEQGLTHGRLCPSTIRFTADGDVRLSDWGLNYLLHRGSLSPHTRLLPCPPFLTPQQALFGAEVSAVSPPFSKDDSWALGAALLQAAQGPPRLQPGVLIALLAQARAEAKEKAETAERPTALDKAADRAEAHSPAHASTGPEAELQTGYRARGRDRSWSGERQGFRALQGELGLRERRALGDAEGEEGACEAEVEAWERDWQREVDRILGFPIPVGGWDDWFACEKRGRDEGDLHYAPRSREEEKRLPHLHPLCTLRAIEHAARMLLYVHWAYEDHVRPHVDEACTFLFQNGPEISEAEDAKRQGNQGRREGGGSRGRPRRSDEKANGFGREPAGRAGRQLLWRAASFSCIGRSLERRLLQHKERLVAELRHVVSRPCCLVEPEAYAALLAALSACLEKRKGMGDDAADSEGTKRAWRAPNSQDEEGRRQLSSPCSSWLASPAAKGWEVEETFLWAVLCSQAGWFSGGALFSHALSPSLLHVSSLRSSGSRVAPQAPARCRPSRSARAPFSPFSSGFRDLLRGLLEVNPGRRFSPAEAASLACSREFLSSPCQPRLFGGSQGAKVSSLASVKGTDAFSQPARDRVRGGRLEASKRETDGDCGRDNGREVAEEARNESTRRQPERTVLPTVVEKETLLARPRAAEAAGLLLDLHIDDTLEAIRSGASECEGQLCHDSLLLRRPQRRSTLRLVRGGRKREGLLVPVPQRASGRDFLLVAAARRRRLRDARRPRRISPRSADSSPPSVLSPSSAPHEYSLGALRASRRVGSAAHASADKPAARQSGRVNVSSSSPSPRTTSSGSPAALASSPSSSAASPQSPSSSPPAESSQEGGVRWPQWAGGSHDRLPFLSPLLDLRLLHDFCAAPARTLSSGAEAKPTEGFQACSCLSLASLLPPASQARPESRAQRADATRRQREREGTSSHEGLCSLESADRSPEAGAEETLGAVGLAAGQSACERARGPLSPREGGRGGGDEEDDEGEESERQAGRLLQGAVEDRSFFACGFSAGRNWLDVEGNWVEGDARIRGVCIHDTVVALQEADRFSISQMHEVRPRCLYMRQFHFLYQRLRVRLFRSLLVQLPKSLQRLTEEAAVDIPPLLRPQIWAALLGVNYAAEVAAGPFVFDQLVLEGLAMPEARQLTSEDFSQCFEHHDLLGSRFGRRQLRRLLQALFAHCCRMPLSLSPPRSPRSSGGGSAHLASVSAAESRAFVSARGLDAIAAPLQLLYGGQPQVALACLDRLLTRQSQFKLFGAENAAAIEDQLACFSQLLYFFDPLLATHLQAIGLGPDLYALSWLLTLFAHALDLPQLFLLWDSLLLHPPSFVLFVAVCLVHHLRVPLLQLAPDEESSALSLLRAASAFLHIPALCGVASSLERETPVSVALRFLARKSGYPLQAGDEAGDAAEGERIQGAEEEAPARLREGAGNQGGGKTGKGGRRADEEEPAEGDATAQARPHRKAREASEPEESSPSGGAARFYIGDEEEGSDDDASVASGATSRERLPHLSRMNSNQGRGDVKNKRKKKQSLVAAMIQGPAMMLMGPPRKPLRALESDEDDDTSTAQPTESDPLQSFMEEERWWEAPVDILSAHAQPRRSGPGYQDGPECGGGSLGVRARGAYCPPFLTVDDLVEHHSHTTVLDIRPVKSFRQLHFINAKNVAADSPSSALAPLLASAAAAANAMGAPFPGSIPCPGGSESETLAALSASSGMPSSPFSLGRHPSSCLSASFASRISSFPLGSARGSAGAEKPAGAGAPVQGSTADGSGLSQKKDEKKASVGERYGPAAGEYPAKSLSHSPKLSNPHSGGVALPESRATVYESGDEPQQHATVLPPWLKGDSQKIHLIVVTGNRADWGVTLATRLQRAGVPHVCVLRGGIDALLADAPSCFMETGNAGKG</sequence>
<dbReference type="InterPro" id="IPR052225">
    <property type="entry name" value="Ser/Arg_repetitive_matrix"/>
</dbReference>
<protein>
    <recommendedName>
        <fullName evidence="7">TBC domain-containing kinase (Incomplete catalytic triad)</fullName>
    </recommendedName>
</protein>
<feature type="region of interest" description="Disordered" evidence="1">
    <location>
        <begin position="1285"/>
        <end position="1317"/>
    </location>
</feature>
<dbReference type="Pfam" id="PF00566">
    <property type="entry name" value="RabGAP-TBC"/>
    <property type="match status" value="1"/>
</dbReference>
<feature type="compositionally biased region" description="Low complexity" evidence="1">
    <location>
        <begin position="155"/>
        <end position="170"/>
    </location>
</feature>
<comment type="caution">
    <text evidence="5">The sequence shown here is derived from an EMBL/GenBank/DDBJ whole genome shotgun (WGS) entry which is preliminary data.</text>
</comment>
<feature type="region of interest" description="Disordered" evidence="1">
    <location>
        <begin position="906"/>
        <end position="952"/>
    </location>
</feature>
<dbReference type="InterPro" id="IPR001763">
    <property type="entry name" value="Rhodanese-like_dom"/>
</dbReference>
<name>A0A2A9MNZ0_BESBE</name>
<feature type="compositionally biased region" description="Polar residues" evidence="1">
    <location>
        <begin position="1887"/>
        <end position="1897"/>
    </location>
</feature>
<feature type="region of interest" description="Disordered" evidence="1">
    <location>
        <begin position="1225"/>
        <end position="1270"/>
    </location>
</feature>
<dbReference type="InterPro" id="IPR000195">
    <property type="entry name" value="Rab-GAP-TBC_dom"/>
</dbReference>
<feature type="region of interest" description="Disordered" evidence="1">
    <location>
        <begin position="1096"/>
        <end position="1168"/>
    </location>
</feature>
<evidence type="ECO:0008006" key="7">
    <source>
        <dbReference type="Google" id="ProtNLM"/>
    </source>
</evidence>
<dbReference type="Gene3D" id="1.10.472.80">
    <property type="entry name" value="Ypt/Rab-GAP domain of gyp1p, domain 3"/>
    <property type="match status" value="1"/>
</dbReference>
<dbReference type="RefSeq" id="XP_029222015.1">
    <property type="nucleotide sequence ID" value="XM_029359102.1"/>
</dbReference>
<dbReference type="GO" id="GO:0005681">
    <property type="term" value="C:spliceosomal complex"/>
    <property type="evidence" value="ECO:0007669"/>
    <property type="project" value="TreeGrafter"/>
</dbReference>
<keyword evidence="6" id="KW-1185">Reference proteome</keyword>
<dbReference type="VEuPathDB" id="ToxoDB:BESB_003470"/>
<dbReference type="GO" id="GO:0005524">
    <property type="term" value="F:ATP binding"/>
    <property type="evidence" value="ECO:0007669"/>
    <property type="project" value="InterPro"/>
</dbReference>
<feature type="region of interest" description="Disordered" evidence="1">
    <location>
        <begin position="440"/>
        <end position="487"/>
    </location>
</feature>
<dbReference type="Gene3D" id="1.10.510.10">
    <property type="entry name" value="Transferase(Phosphotransferase) domain 1"/>
    <property type="match status" value="1"/>
</dbReference>
<feature type="compositionally biased region" description="Low complexity" evidence="1">
    <location>
        <begin position="2069"/>
        <end position="2081"/>
    </location>
</feature>
<dbReference type="PROSITE" id="PS50086">
    <property type="entry name" value="TBC_RABGAP"/>
    <property type="match status" value="1"/>
</dbReference>
<evidence type="ECO:0000313" key="6">
    <source>
        <dbReference type="Proteomes" id="UP000224006"/>
    </source>
</evidence>
<feature type="compositionally biased region" description="Basic and acidic residues" evidence="1">
    <location>
        <begin position="185"/>
        <end position="210"/>
    </location>
</feature>
<proteinExistence type="predicted"/>
<feature type="region of interest" description="Disordered" evidence="1">
    <location>
        <begin position="1724"/>
        <end position="1900"/>
    </location>
</feature>
<evidence type="ECO:0000313" key="5">
    <source>
        <dbReference type="EMBL" id="PFH38006.1"/>
    </source>
</evidence>
<feature type="domain" description="Rab-GAP TBC" evidence="3">
    <location>
        <begin position="1424"/>
        <end position="1648"/>
    </location>
</feature>
<dbReference type="EMBL" id="NWUJ01000001">
    <property type="protein sequence ID" value="PFH38006.1"/>
    <property type="molecule type" value="Genomic_DNA"/>
</dbReference>
<organism evidence="5 6">
    <name type="scientific">Besnoitia besnoiti</name>
    <name type="common">Apicomplexan protozoan</name>
    <dbReference type="NCBI Taxonomy" id="94643"/>
    <lineage>
        <taxon>Eukaryota</taxon>
        <taxon>Sar</taxon>
        <taxon>Alveolata</taxon>
        <taxon>Apicomplexa</taxon>
        <taxon>Conoidasida</taxon>
        <taxon>Coccidia</taxon>
        <taxon>Eucoccidiorida</taxon>
        <taxon>Eimeriorina</taxon>
        <taxon>Sarcocystidae</taxon>
        <taxon>Besnoitia</taxon>
    </lineage>
</organism>
<dbReference type="InterPro" id="IPR001245">
    <property type="entry name" value="Ser-Thr/Tyr_kinase_cat_dom"/>
</dbReference>
<feature type="region of interest" description="Disordered" evidence="1">
    <location>
        <begin position="626"/>
        <end position="663"/>
    </location>
</feature>
<reference evidence="5 6" key="1">
    <citation type="submission" date="2017-09" db="EMBL/GenBank/DDBJ databases">
        <title>Genome sequencing of Besnoitia besnoiti strain Bb-Ger1.</title>
        <authorList>
            <person name="Schares G."/>
            <person name="Venepally P."/>
            <person name="Lorenzi H.A."/>
        </authorList>
    </citation>
    <scope>NUCLEOTIDE SEQUENCE [LARGE SCALE GENOMIC DNA]</scope>
    <source>
        <strain evidence="5 6">Bb-Ger1</strain>
    </source>
</reference>
<dbReference type="GO" id="GO:0048024">
    <property type="term" value="P:regulation of mRNA splicing, via spliceosome"/>
    <property type="evidence" value="ECO:0007669"/>
    <property type="project" value="TreeGrafter"/>
</dbReference>
<dbReference type="OrthoDB" id="1668230at2759"/>
<feature type="compositionally biased region" description="Low complexity" evidence="1">
    <location>
        <begin position="110"/>
        <end position="129"/>
    </location>
</feature>
<feature type="compositionally biased region" description="Low complexity" evidence="1">
    <location>
        <begin position="1065"/>
        <end position="1082"/>
    </location>
</feature>
<feature type="compositionally biased region" description="Basic and acidic residues" evidence="1">
    <location>
        <begin position="629"/>
        <end position="643"/>
    </location>
</feature>
<dbReference type="KEGG" id="bbes:BESB_003470"/>
<dbReference type="SMART" id="SM00450">
    <property type="entry name" value="RHOD"/>
    <property type="match status" value="1"/>
</dbReference>
<dbReference type="InterPro" id="IPR000719">
    <property type="entry name" value="Prot_kinase_dom"/>
</dbReference>
<dbReference type="Pfam" id="PF07714">
    <property type="entry name" value="PK_Tyr_Ser-Thr"/>
    <property type="match status" value="1"/>
</dbReference>
<feature type="compositionally biased region" description="Basic and acidic residues" evidence="1">
    <location>
        <begin position="1231"/>
        <end position="1251"/>
    </location>
</feature>